<dbReference type="AlphaFoldDB" id="A0A0H4TJT3"/>
<name>A0A0H4TJT3_9GAMM</name>
<protein>
    <submittedName>
        <fullName evidence="1">Uncharacterized protein</fullName>
    </submittedName>
</protein>
<sequence>MTPAAAMAFIRRHGVVLQAAKGLEPSFAARVAGEPIKGSWWAHPKGHEIFDLLQKIHDSPAVLVCTLAGGRITYVHRRLWPAFIRLAERFPRGALDQVREVHTSSGQHERRDIAFPDWVPEAVLAVARSLSAAEGRAQIEIWLQRYGT</sequence>
<reference evidence="1" key="1">
    <citation type="journal article" date="2015" name="ISME J.">
        <title>Aquifer environment selects for microbial species cohorts in sediment and groundwater.</title>
        <authorList>
            <person name="Hug L.A."/>
            <person name="Thomas B.C."/>
            <person name="Brown C.T."/>
            <person name="Frischkorn K.R."/>
            <person name="Williams K.H."/>
            <person name="Tringe S.G."/>
            <person name="Banfield J.F."/>
        </authorList>
    </citation>
    <scope>NUCLEOTIDE SEQUENCE</scope>
</reference>
<organism evidence="1">
    <name type="scientific">uncultured gamma proteobacterium Rifle_16ft_4_minimus_1061</name>
    <dbReference type="NCBI Taxonomy" id="1665198"/>
    <lineage>
        <taxon>Bacteria</taxon>
        <taxon>Pseudomonadati</taxon>
        <taxon>Pseudomonadota</taxon>
        <taxon>Gammaproteobacteria</taxon>
        <taxon>environmental samples</taxon>
    </lineage>
</organism>
<evidence type="ECO:0000313" key="1">
    <source>
        <dbReference type="EMBL" id="AKQ00784.1"/>
    </source>
</evidence>
<proteinExistence type="predicted"/>
<dbReference type="EMBL" id="KT006937">
    <property type="protein sequence ID" value="AKQ00784.1"/>
    <property type="molecule type" value="Genomic_DNA"/>
</dbReference>
<accession>A0A0H4TJT3</accession>